<evidence type="ECO:0000256" key="2">
    <source>
        <dbReference type="ARBA" id="ARBA00022833"/>
    </source>
</evidence>
<keyword evidence="4" id="KW-0238">DNA-binding</keyword>
<evidence type="ECO:0000256" key="6">
    <source>
        <dbReference type="ARBA" id="ARBA00023242"/>
    </source>
</evidence>
<gene>
    <name evidence="8" type="ORF">PG991_002888</name>
</gene>
<evidence type="ECO:0000256" key="4">
    <source>
        <dbReference type="ARBA" id="ARBA00023125"/>
    </source>
</evidence>
<accession>A0ABR1SGN0</accession>
<keyword evidence="2" id="KW-0862">Zinc</keyword>
<dbReference type="InterPro" id="IPR052360">
    <property type="entry name" value="Transcr_Regulatory_Proteins"/>
</dbReference>
<reference evidence="8 9" key="1">
    <citation type="submission" date="2023-01" db="EMBL/GenBank/DDBJ databases">
        <title>Analysis of 21 Apiospora genomes using comparative genomics revels a genus with tremendous synthesis potential of carbohydrate active enzymes and secondary metabolites.</title>
        <authorList>
            <person name="Sorensen T."/>
        </authorList>
    </citation>
    <scope>NUCLEOTIDE SEQUENCE [LARGE SCALE GENOMIC DNA]</scope>
    <source>
        <strain evidence="8 9">CBS 20057</strain>
    </source>
</reference>
<evidence type="ECO:0000256" key="1">
    <source>
        <dbReference type="ARBA" id="ARBA00022723"/>
    </source>
</evidence>
<evidence type="ECO:0000256" key="5">
    <source>
        <dbReference type="ARBA" id="ARBA00023163"/>
    </source>
</evidence>
<evidence type="ECO:0000256" key="3">
    <source>
        <dbReference type="ARBA" id="ARBA00023015"/>
    </source>
</evidence>
<keyword evidence="1" id="KW-0479">Metal-binding</keyword>
<name>A0ABR1SGN0_9PEZI</name>
<evidence type="ECO:0000256" key="7">
    <source>
        <dbReference type="SAM" id="MobiDB-lite"/>
    </source>
</evidence>
<keyword evidence="9" id="KW-1185">Reference proteome</keyword>
<dbReference type="EMBL" id="JAQQWI010000006">
    <property type="protein sequence ID" value="KAK8033490.1"/>
    <property type="molecule type" value="Genomic_DNA"/>
</dbReference>
<dbReference type="PANTHER" id="PTHR36206">
    <property type="entry name" value="ASPERCRYPTIN BIOSYNTHESIS CLUSTER-SPECIFIC TRANSCRIPTION REGULATOR ATNN-RELATED"/>
    <property type="match status" value="1"/>
</dbReference>
<evidence type="ECO:0000313" key="8">
    <source>
        <dbReference type="EMBL" id="KAK8033490.1"/>
    </source>
</evidence>
<sequence length="309" mass="35322">MHRGAGVLGPDDEPALDQAAPATHHARRTGAGCHLGHQSAVRINTRSPVVPFAREKQRVAAVVYYNRALRHVATNCLDTEMVIYLSILFTCVEFLRYNAPAAIQHCRHAVQILQGSDDRLPPSLPAIIRHLATFPFFFGATLSDFPPFPHEDLLMSRSARLVREVDPVRQGPLVEFVLPPPLLATWRRLRQDLDAWYSGLTVLRVQQATSDSQVLSLCRVLEMRWLVCDVWVDTRLLPDETIYNAYRGQYARIVQLASEEARSREFLGVSDDEKFRFECKLSPLLYFAVLKCRWPRERLQMFALFRKLA</sequence>
<protein>
    <submittedName>
        <fullName evidence="8">Aspercryptin biosynthesis cluster-specific transcription regulator atnN</fullName>
    </submittedName>
</protein>
<proteinExistence type="predicted"/>
<dbReference type="PANTHER" id="PTHR36206:SF12">
    <property type="entry name" value="ASPERCRYPTIN BIOSYNTHESIS CLUSTER-SPECIFIC TRANSCRIPTION REGULATOR ATNN-RELATED"/>
    <property type="match status" value="1"/>
</dbReference>
<keyword evidence="3" id="KW-0805">Transcription regulation</keyword>
<keyword evidence="6" id="KW-0539">Nucleus</keyword>
<comment type="caution">
    <text evidence="8">The sequence shown here is derived from an EMBL/GenBank/DDBJ whole genome shotgun (WGS) entry which is preliminary data.</text>
</comment>
<dbReference type="Proteomes" id="UP001396898">
    <property type="component" value="Unassembled WGS sequence"/>
</dbReference>
<keyword evidence="5" id="KW-0804">Transcription</keyword>
<feature type="region of interest" description="Disordered" evidence="7">
    <location>
        <begin position="1"/>
        <end position="29"/>
    </location>
</feature>
<organism evidence="8 9">
    <name type="scientific">Apiospora marii</name>
    <dbReference type="NCBI Taxonomy" id="335849"/>
    <lineage>
        <taxon>Eukaryota</taxon>
        <taxon>Fungi</taxon>
        <taxon>Dikarya</taxon>
        <taxon>Ascomycota</taxon>
        <taxon>Pezizomycotina</taxon>
        <taxon>Sordariomycetes</taxon>
        <taxon>Xylariomycetidae</taxon>
        <taxon>Amphisphaeriales</taxon>
        <taxon>Apiosporaceae</taxon>
        <taxon>Apiospora</taxon>
    </lineage>
</organism>
<evidence type="ECO:0000313" key="9">
    <source>
        <dbReference type="Proteomes" id="UP001396898"/>
    </source>
</evidence>